<proteinExistence type="predicted"/>
<dbReference type="Proteomes" id="UP001356427">
    <property type="component" value="Unassembled WGS sequence"/>
</dbReference>
<dbReference type="InterPro" id="IPR013761">
    <property type="entry name" value="SAM/pointed_sf"/>
</dbReference>
<protein>
    <recommendedName>
        <fullName evidence="3">SAM domain-containing protein</fullName>
    </recommendedName>
</protein>
<comment type="caution">
    <text evidence="1">The sequence shown here is derived from an EMBL/GenBank/DDBJ whole genome shotgun (WGS) entry which is preliminary data.</text>
</comment>
<accession>A0AAN8KL99</accession>
<dbReference type="AlphaFoldDB" id="A0AAN8KL99"/>
<organism evidence="1 2">
    <name type="scientific">Coregonus suidteri</name>
    <dbReference type="NCBI Taxonomy" id="861788"/>
    <lineage>
        <taxon>Eukaryota</taxon>
        <taxon>Metazoa</taxon>
        <taxon>Chordata</taxon>
        <taxon>Craniata</taxon>
        <taxon>Vertebrata</taxon>
        <taxon>Euteleostomi</taxon>
        <taxon>Actinopterygii</taxon>
        <taxon>Neopterygii</taxon>
        <taxon>Teleostei</taxon>
        <taxon>Protacanthopterygii</taxon>
        <taxon>Salmoniformes</taxon>
        <taxon>Salmonidae</taxon>
        <taxon>Coregoninae</taxon>
        <taxon>Coregonus</taxon>
    </lineage>
</organism>
<keyword evidence="2" id="KW-1185">Reference proteome</keyword>
<evidence type="ECO:0000313" key="2">
    <source>
        <dbReference type="Proteomes" id="UP001356427"/>
    </source>
</evidence>
<reference evidence="1 2" key="1">
    <citation type="submission" date="2021-04" db="EMBL/GenBank/DDBJ databases">
        <authorList>
            <person name="De Guttry C."/>
            <person name="Zahm M."/>
            <person name="Klopp C."/>
            <person name="Cabau C."/>
            <person name="Louis A."/>
            <person name="Berthelot C."/>
            <person name="Parey E."/>
            <person name="Roest Crollius H."/>
            <person name="Montfort J."/>
            <person name="Robinson-Rechavi M."/>
            <person name="Bucao C."/>
            <person name="Bouchez O."/>
            <person name="Gislard M."/>
            <person name="Lluch J."/>
            <person name="Milhes M."/>
            <person name="Lampietro C."/>
            <person name="Lopez Roques C."/>
            <person name="Donnadieu C."/>
            <person name="Braasch I."/>
            <person name="Desvignes T."/>
            <person name="Postlethwait J."/>
            <person name="Bobe J."/>
            <person name="Wedekind C."/>
            <person name="Guiguen Y."/>
        </authorList>
    </citation>
    <scope>NUCLEOTIDE SEQUENCE [LARGE SCALE GENOMIC DNA]</scope>
    <source>
        <strain evidence="1">Cs_M1</strain>
        <tissue evidence="1">Blood</tissue>
    </source>
</reference>
<dbReference type="EMBL" id="JAGTTL010000193">
    <property type="protein sequence ID" value="KAK6290881.1"/>
    <property type="molecule type" value="Genomic_DNA"/>
</dbReference>
<name>A0AAN8KL99_9TELE</name>
<evidence type="ECO:0000313" key="1">
    <source>
        <dbReference type="EMBL" id="KAK6290881.1"/>
    </source>
</evidence>
<dbReference type="SUPFAM" id="SSF47769">
    <property type="entry name" value="SAM/Pointed domain"/>
    <property type="match status" value="1"/>
</dbReference>
<sequence length="72" mass="8568">MAEELDELPVEKWTDSHVSSWLRTIGVKEQYIKKLYEEERKYILIRCTCHKLATLARAEEVIWHRQAASLHS</sequence>
<evidence type="ECO:0008006" key="3">
    <source>
        <dbReference type="Google" id="ProtNLM"/>
    </source>
</evidence>
<gene>
    <name evidence="1" type="ORF">J4Q44_G00387210</name>
</gene>